<comment type="caution">
    <text evidence="2">The sequence shown here is derived from an EMBL/GenBank/DDBJ whole genome shotgun (WGS) entry which is preliminary data.</text>
</comment>
<evidence type="ECO:0000256" key="1">
    <source>
        <dbReference type="SAM" id="MobiDB-lite"/>
    </source>
</evidence>
<protein>
    <submittedName>
        <fullName evidence="2">Uncharacterized protein</fullName>
    </submittedName>
</protein>
<accession>A0ABR4M0N5</accession>
<proteinExistence type="predicted"/>
<feature type="compositionally biased region" description="Polar residues" evidence="1">
    <location>
        <begin position="16"/>
        <end position="26"/>
    </location>
</feature>
<evidence type="ECO:0000313" key="3">
    <source>
        <dbReference type="Proteomes" id="UP001610432"/>
    </source>
</evidence>
<dbReference type="RefSeq" id="XP_070889334.1">
    <property type="nucleotide sequence ID" value="XM_071026666.1"/>
</dbReference>
<reference evidence="2 3" key="1">
    <citation type="submission" date="2024-07" db="EMBL/GenBank/DDBJ databases">
        <title>Section-level genome sequencing and comparative genomics of Aspergillus sections Usti and Cavernicolus.</title>
        <authorList>
            <consortium name="Lawrence Berkeley National Laboratory"/>
            <person name="Nybo J.L."/>
            <person name="Vesth T.C."/>
            <person name="Theobald S."/>
            <person name="Frisvad J.C."/>
            <person name="Larsen T.O."/>
            <person name="Kjaerboelling I."/>
            <person name="Rothschild-Mancinelli K."/>
            <person name="Lyhne E.K."/>
            <person name="Kogle M.E."/>
            <person name="Barry K."/>
            <person name="Clum A."/>
            <person name="Na H."/>
            <person name="Ledsgaard L."/>
            <person name="Lin J."/>
            <person name="Lipzen A."/>
            <person name="Kuo A."/>
            <person name="Riley R."/>
            <person name="Mondo S."/>
            <person name="Labutti K."/>
            <person name="Haridas S."/>
            <person name="Pangalinan J."/>
            <person name="Salamov A.A."/>
            <person name="Simmons B.A."/>
            <person name="Magnuson J.K."/>
            <person name="Chen J."/>
            <person name="Drula E."/>
            <person name="Henrissat B."/>
            <person name="Wiebenga A."/>
            <person name="Lubbers R.J."/>
            <person name="Gomes A.C."/>
            <person name="Macurrencykelacurrency M.R."/>
            <person name="Stajich J."/>
            <person name="Grigoriev I.V."/>
            <person name="Mortensen U.H."/>
            <person name="De Vries R.P."/>
            <person name="Baker S.E."/>
            <person name="Andersen M.R."/>
        </authorList>
    </citation>
    <scope>NUCLEOTIDE SEQUENCE [LARGE SCALE GENOMIC DNA]</scope>
    <source>
        <strain evidence="2 3">CBS 449.75</strain>
    </source>
</reference>
<name>A0ABR4M0N5_9EURO</name>
<dbReference type="GeneID" id="98141738"/>
<gene>
    <name evidence="2" type="ORF">BJX67DRAFT_281109</name>
</gene>
<feature type="region of interest" description="Disordered" evidence="1">
    <location>
        <begin position="1"/>
        <end position="26"/>
    </location>
</feature>
<dbReference type="Proteomes" id="UP001610432">
    <property type="component" value="Unassembled WGS sequence"/>
</dbReference>
<organism evidence="2 3">
    <name type="scientific">Aspergillus lucknowensis</name>
    <dbReference type="NCBI Taxonomy" id="176173"/>
    <lineage>
        <taxon>Eukaryota</taxon>
        <taxon>Fungi</taxon>
        <taxon>Dikarya</taxon>
        <taxon>Ascomycota</taxon>
        <taxon>Pezizomycotina</taxon>
        <taxon>Eurotiomycetes</taxon>
        <taxon>Eurotiomycetidae</taxon>
        <taxon>Eurotiales</taxon>
        <taxon>Aspergillaceae</taxon>
        <taxon>Aspergillus</taxon>
        <taxon>Aspergillus subgen. Nidulantes</taxon>
    </lineage>
</organism>
<sequence length="267" mass="30303">MASINTNSLGGMDSGSFGSEPNTSNTQVNSPFELQIFLSEWAAARGQKPELIGNCQTLWELLQTLGFRQRDRLQEILGKLQLTGKGGRDYLRHHDSFHDHLSPTLANFLLLEIALSSREVRNKMSERQRNMEGDELLRYKIEVIRDSFLWLNNIIEKKIDFVKTVFSGFDKDQERLLIVRLACLSRIQVRDFSAGLPGATPLEKEDKSAMESLWKMFDGFFKPVPVRLAFRLASVGVAGGWGGGSDAWSRFLHIFRGLSEDFGRRTM</sequence>
<keyword evidence="3" id="KW-1185">Reference proteome</keyword>
<evidence type="ECO:0000313" key="2">
    <source>
        <dbReference type="EMBL" id="KAL2870355.1"/>
    </source>
</evidence>
<dbReference type="EMBL" id="JBFXLQ010000006">
    <property type="protein sequence ID" value="KAL2870355.1"/>
    <property type="molecule type" value="Genomic_DNA"/>
</dbReference>